<keyword evidence="5" id="KW-1185">Reference proteome</keyword>
<feature type="region of interest" description="Disordered" evidence="2">
    <location>
        <begin position="26"/>
        <end position="240"/>
    </location>
</feature>
<feature type="repeat" description="TPR" evidence="1">
    <location>
        <begin position="271"/>
        <end position="304"/>
    </location>
</feature>
<feature type="signal peptide" evidence="3">
    <location>
        <begin position="1"/>
        <end position="25"/>
    </location>
</feature>
<feature type="compositionally biased region" description="Basic and acidic residues" evidence="2">
    <location>
        <begin position="45"/>
        <end position="58"/>
    </location>
</feature>
<dbReference type="AlphaFoldDB" id="A0A7W7ZDC8"/>
<dbReference type="SUPFAM" id="SSF48452">
    <property type="entry name" value="TPR-like"/>
    <property type="match status" value="1"/>
</dbReference>
<reference evidence="4 5" key="1">
    <citation type="submission" date="2020-08" db="EMBL/GenBank/DDBJ databases">
        <title>Genomic Encyclopedia of Type Strains, Phase IV (KMG-V): Genome sequencing to study the core and pangenomes of soil and plant-associated prokaryotes.</title>
        <authorList>
            <person name="Whitman W."/>
        </authorList>
    </citation>
    <scope>NUCLEOTIDE SEQUENCE [LARGE SCALE GENOMIC DNA]</scope>
    <source>
        <strain evidence="4 5">M8UP14</strain>
    </source>
</reference>
<keyword evidence="3" id="KW-0732">Signal</keyword>
<evidence type="ECO:0000256" key="2">
    <source>
        <dbReference type="SAM" id="MobiDB-lite"/>
    </source>
</evidence>
<evidence type="ECO:0000313" key="4">
    <source>
        <dbReference type="EMBL" id="MBB5057835.1"/>
    </source>
</evidence>
<accession>A0A7W7ZDC8</accession>
<dbReference type="RefSeq" id="WP_184216977.1">
    <property type="nucleotide sequence ID" value="NZ_JACHIP010000003.1"/>
</dbReference>
<evidence type="ECO:0000313" key="5">
    <source>
        <dbReference type="Proteomes" id="UP000540989"/>
    </source>
</evidence>
<feature type="chain" id="PRO_5031448696" description="Tetratricopeptide repeat protein" evidence="3">
    <location>
        <begin position="26"/>
        <end position="318"/>
    </location>
</feature>
<evidence type="ECO:0000256" key="3">
    <source>
        <dbReference type="SAM" id="SignalP"/>
    </source>
</evidence>
<dbReference type="Proteomes" id="UP000540989">
    <property type="component" value="Unassembled WGS sequence"/>
</dbReference>
<dbReference type="PROSITE" id="PS50005">
    <property type="entry name" value="TPR"/>
    <property type="match status" value="1"/>
</dbReference>
<dbReference type="EMBL" id="JACHIP010000003">
    <property type="protein sequence ID" value="MBB5057835.1"/>
    <property type="molecule type" value="Genomic_DNA"/>
</dbReference>
<proteinExistence type="predicted"/>
<sequence length="318" mass="33395">MEIRFGIRLALACGLLAGVPLTARAQTYTPPPPPLTTLPPCPLGKDGKPVKPTKKNDCDPTIYPQEKVKTSKKSADEAVPAATPANSTPAAQQFPFPGEQQPKPSETPAAQAFPFPGSDSVEHKPGDADVQHDPAAEKKAADTPAGKAFPFPGGSTADMPTDPDMPAPAKQPEDQAPSSSSSSSSSDADTIPGSTVPADSADAPGPKGQYDDDKSSAPKLKEKRKKAPPPQTDTERVDEDLSVAKYYGQSGNKMGAYLRAKDAVKIQPEYPEAHFVLGDAAQKLGKKDEALAEFTTYLKLAPDGERAKAAEKALDGLR</sequence>
<dbReference type="InterPro" id="IPR011990">
    <property type="entry name" value="TPR-like_helical_dom_sf"/>
</dbReference>
<dbReference type="Gene3D" id="1.25.40.10">
    <property type="entry name" value="Tetratricopeptide repeat domain"/>
    <property type="match status" value="1"/>
</dbReference>
<feature type="compositionally biased region" description="Basic and acidic residues" evidence="2">
    <location>
        <begin position="66"/>
        <end position="76"/>
    </location>
</feature>
<feature type="compositionally biased region" description="Low complexity" evidence="2">
    <location>
        <begin position="78"/>
        <end position="91"/>
    </location>
</feature>
<comment type="caution">
    <text evidence="4">The sequence shown here is derived from an EMBL/GenBank/DDBJ whole genome shotgun (WGS) entry which is preliminary data.</text>
</comment>
<protein>
    <recommendedName>
        <fullName evidence="6">Tetratricopeptide repeat protein</fullName>
    </recommendedName>
</protein>
<feature type="compositionally biased region" description="Basic and acidic residues" evidence="2">
    <location>
        <begin position="209"/>
        <end position="220"/>
    </location>
</feature>
<keyword evidence="1" id="KW-0802">TPR repeat</keyword>
<evidence type="ECO:0000256" key="1">
    <source>
        <dbReference type="PROSITE-ProRule" id="PRU00339"/>
    </source>
</evidence>
<name>A0A7W7ZDC8_9BACT</name>
<gene>
    <name evidence="4" type="ORF">HDF16_002541</name>
</gene>
<dbReference type="InterPro" id="IPR019734">
    <property type="entry name" value="TPR_rpt"/>
</dbReference>
<organism evidence="4 5">
    <name type="scientific">Granulicella aggregans</name>
    <dbReference type="NCBI Taxonomy" id="474949"/>
    <lineage>
        <taxon>Bacteria</taxon>
        <taxon>Pseudomonadati</taxon>
        <taxon>Acidobacteriota</taxon>
        <taxon>Terriglobia</taxon>
        <taxon>Terriglobales</taxon>
        <taxon>Acidobacteriaceae</taxon>
        <taxon>Granulicella</taxon>
    </lineage>
</organism>
<feature type="compositionally biased region" description="Low complexity" evidence="2">
    <location>
        <begin position="156"/>
        <end position="168"/>
    </location>
</feature>
<feature type="compositionally biased region" description="Pro residues" evidence="2">
    <location>
        <begin position="29"/>
        <end position="42"/>
    </location>
</feature>
<feature type="compositionally biased region" description="Basic and acidic residues" evidence="2">
    <location>
        <begin position="120"/>
        <end position="141"/>
    </location>
</feature>
<evidence type="ECO:0008006" key="6">
    <source>
        <dbReference type="Google" id="ProtNLM"/>
    </source>
</evidence>